<gene>
    <name evidence="1" type="ORF">DMB90_16230</name>
</gene>
<reference evidence="1" key="1">
    <citation type="submission" date="2018-05" db="EMBL/GenBank/DDBJ databases">
        <title>Bacterial isolates from healthy term breastfed infants carrying antibiotic resistance genes.</title>
        <authorList>
            <person name="Casaburi G."/>
        </authorList>
    </citation>
    <scope>NUCLEOTIDE SEQUENCE [LARGE SCALE GENOMIC DNA]</scope>
    <source>
        <strain evidence="1">7084_4</strain>
    </source>
</reference>
<evidence type="ECO:0000313" key="1">
    <source>
        <dbReference type="EMBL" id="QFG76855.1"/>
    </source>
</evidence>
<organism evidence="1">
    <name type="scientific">Raoultella planticola</name>
    <name type="common">Klebsiella planticola</name>
    <dbReference type="NCBI Taxonomy" id="575"/>
    <lineage>
        <taxon>Bacteria</taxon>
        <taxon>Pseudomonadati</taxon>
        <taxon>Pseudomonadota</taxon>
        <taxon>Gammaproteobacteria</taxon>
        <taxon>Enterobacterales</taxon>
        <taxon>Enterobacteriaceae</taxon>
        <taxon>Klebsiella/Raoultella group</taxon>
        <taxon>Raoultella</taxon>
    </lineage>
</organism>
<accession>A0A5P6AAM0</accession>
<sequence length="76" mass="8392">MIKTINKAKFKYKLLTIGLLPRFILRSPRLNQLIKYLQISSGGAMLWAASSPVAHARNHPASLKMIRDASSGTNGK</sequence>
<name>A0A5P6AAM0_RAOPL</name>
<dbReference type="EMBL" id="CP029752">
    <property type="protein sequence ID" value="QFG76855.1"/>
    <property type="molecule type" value="Genomic_DNA"/>
</dbReference>
<dbReference type="AlphaFoldDB" id="A0A5P6AAM0"/>
<protein>
    <submittedName>
        <fullName evidence="1">Uncharacterized protein</fullName>
    </submittedName>
</protein>
<proteinExistence type="predicted"/>